<dbReference type="PANTHER" id="PTHR13068:SF166">
    <property type="entry name" value="TRANSCRIPTION TERMINATION FACTOR MTERF15, MITOCHONDRIAL-LIKE"/>
    <property type="match status" value="1"/>
</dbReference>
<evidence type="ECO:0000256" key="2">
    <source>
        <dbReference type="ARBA" id="ARBA00022472"/>
    </source>
</evidence>
<keyword evidence="2" id="KW-0806">Transcription termination</keyword>
<dbReference type="Pfam" id="PF02536">
    <property type="entry name" value="mTERF"/>
    <property type="match status" value="2"/>
</dbReference>
<keyword evidence="5" id="KW-1185">Reference proteome</keyword>
<organism evidence="4 5">
    <name type="scientific">Stylosanthes scabra</name>
    <dbReference type="NCBI Taxonomy" id="79078"/>
    <lineage>
        <taxon>Eukaryota</taxon>
        <taxon>Viridiplantae</taxon>
        <taxon>Streptophyta</taxon>
        <taxon>Embryophyta</taxon>
        <taxon>Tracheophyta</taxon>
        <taxon>Spermatophyta</taxon>
        <taxon>Magnoliopsida</taxon>
        <taxon>eudicotyledons</taxon>
        <taxon>Gunneridae</taxon>
        <taxon>Pentapetalae</taxon>
        <taxon>rosids</taxon>
        <taxon>fabids</taxon>
        <taxon>Fabales</taxon>
        <taxon>Fabaceae</taxon>
        <taxon>Papilionoideae</taxon>
        <taxon>50 kb inversion clade</taxon>
        <taxon>dalbergioids sensu lato</taxon>
        <taxon>Dalbergieae</taxon>
        <taxon>Pterocarpus clade</taxon>
        <taxon>Stylosanthes</taxon>
    </lineage>
</organism>
<accession>A0ABU6WE46</accession>
<evidence type="ECO:0000256" key="3">
    <source>
        <dbReference type="ARBA" id="ARBA00022946"/>
    </source>
</evidence>
<evidence type="ECO:0000313" key="4">
    <source>
        <dbReference type="EMBL" id="MED6182268.1"/>
    </source>
</evidence>
<keyword evidence="2" id="KW-0804">Transcription</keyword>
<evidence type="ECO:0000313" key="5">
    <source>
        <dbReference type="Proteomes" id="UP001341840"/>
    </source>
</evidence>
<dbReference type="EMBL" id="JASCZI010181346">
    <property type="protein sequence ID" value="MED6182268.1"/>
    <property type="molecule type" value="Genomic_DNA"/>
</dbReference>
<reference evidence="4 5" key="1">
    <citation type="journal article" date="2023" name="Plants (Basel)">
        <title>Bridging the Gap: Combining Genomics and Transcriptomics Approaches to Understand Stylosanthes scabra, an Orphan Legume from the Brazilian Caatinga.</title>
        <authorList>
            <person name="Ferreira-Neto J.R.C."/>
            <person name="da Silva M.D."/>
            <person name="Binneck E."/>
            <person name="de Melo N.F."/>
            <person name="da Silva R.H."/>
            <person name="de Melo A.L.T.M."/>
            <person name="Pandolfi V."/>
            <person name="Bustamante F.O."/>
            <person name="Brasileiro-Vidal A.C."/>
            <person name="Benko-Iseppon A.M."/>
        </authorList>
    </citation>
    <scope>NUCLEOTIDE SEQUENCE [LARGE SCALE GENOMIC DNA]</scope>
    <source>
        <tissue evidence="4">Leaves</tissue>
    </source>
</reference>
<dbReference type="Gene3D" id="1.25.70.10">
    <property type="entry name" value="Transcription termination factor 3, mitochondrial"/>
    <property type="match status" value="2"/>
</dbReference>
<dbReference type="InterPro" id="IPR003690">
    <property type="entry name" value="MTERF"/>
</dbReference>
<dbReference type="PANTHER" id="PTHR13068">
    <property type="entry name" value="CGI-12 PROTEIN-RELATED"/>
    <property type="match status" value="1"/>
</dbReference>
<dbReference type="InterPro" id="IPR038538">
    <property type="entry name" value="MTERF_sf"/>
</dbReference>
<evidence type="ECO:0000256" key="1">
    <source>
        <dbReference type="ARBA" id="ARBA00007692"/>
    </source>
</evidence>
<dbReference type="SMART" id="SM00733">
    <property type="entry name" value="Mterf"/>
    <property type="match status" value="5"/>
</dbReference>
<comment type="caution">
    <text evidence="4">The sequence shown here is derived from an EMBL/GenBank/DDBJ whole genome shotgun (WGS) entry which is preliminary data.</text>
</comment>
<name>A0ABU6WE46_9FABA</name>
<keyword evidence="3" id="KW-0809">Transit peptide</keyword>
<protein>
    <submittedName>
        <fullName evidence="4">Uncharacterized protein</fullName>
    </submittedName>
</protein>
<gene>
    <name evidence="4" type="ORF">PIB30_027109</name>
</gene>
<comment type="similarity">
    <text evidence="1">Belongs to the mTERF family.</text>
</comment>
<proteinExistence type="inferred from homology"/>
<sequence>MRGSYHKNVFLYHLTVITRTPSPPFLKVHPQLLIPSSSSPFPAPNYSTVTPTLEKQSFTVNYLVKNCGFLPDSALHASKYVLFETPEKPDSVIALLRSFGFSNLQIHNVIRKMPRILLSKPKETLLPKLQFLISKGASNSQLACIIDLNPLILLRSLEKHLIPTFDLLNNFTGSEERTVASIRRGPQILTCYMSHQNINLLVDSGVRETSMARLLRQWPWLISFNSESIKRTVEEVIELGIDPQRANFVPALYAKLLPKSTWDKKVEFYKKFGLTDDDIRKAFVKHSFCMMLSEQKIEATMEFFVKELGWEPADVAQYPVLLALNLDKRVVPRAAVVKILISNGVIKSGRHLSAYTAKEEAFLEKYVNRFKDQAPELLKLYREKMNPPVKKSKLKS</sequence>
<dbReference type="Proteomes" id="UP001341840">
    <property type="component" value="Unassembled WGS sequence"/>
</dbReference>
<keyword evidence="2" id="KW-0805">Transcription regulation</keyword>